<keyword evidence="1" id="KW-0812">Transmembrane</keyword>
<accession>A0AAE0PBG3</accession>
<dbReference type="AlphaFoldDB" id="A0AAE0PBG3"/>
<dbReference type="Proteomes" id="UP001281003">
    <property type="component" value="Unassembled WGS sequence"/>
</dbReference>
<sequence length="101" mass="10998">MEVAGFSPFFSRRCHEVYFAVGEVCFGPTVIAWIPFVCLLIGIAGFIANATIRSIVIGQPVDDWSDWKDPQMLLPGIGTITNLALGVSFTSGSRPMPYTVE</sequence>
<keyword evidence="1" id="KW-1133">Transmembrane helix</keyword>
<feature type="transmembrane region" description="Helical" evidence="1">
    <location>
        <begin position="30"/>
        <end position="52"/>
    </location>
</feature>
<organism evidence="2 3">
    <name type="scientific">Sordaria brevicollis</name>
    <dbReference type="NCBI Taxonomy" id="83679"/>
    <lineage>
        <taxon>Eukaryota</taxon>
        <taxon>Fungi</taxon>
        <taxon>Dikarya</taxon>
        <taxon>Ascomycota</taxon>
        <taxon>Pezizomycotina</taxon>
        <taxon>Sordariomycetes</taxon>
        <taxon>Sordariomycetidae</taxon>
        <taxon>Sordariales</taxon>
        <taxon>Sordariaceae</taxon>
        <taxon>Sordaria</taxon>
    </lineage>
</organism>
<reference evidence="2" key="1">
    <citation type="journal article" date="2023" name="Mol. Phylogenet. Evol.">
        <title>Genome-scale phylogeny and comparative genomics of the fungal order Sordariales.</title>
        <authorList>
            <person name="Hensen N."/>
            <person name="Bonometti L."/>
            <person name="Westerberg I."/>
            <person name="Brannstrom I.O."/>
            <person name="Guillou S."/>
            <person name="Cros-Aarteil S."/>
            <person name="Calhoun S."/>
            <person name="Haridas S."/>
            <person name="Kuo A."/>
            <person name="Mondo S."/>
            <person name="Pangilinan J."/>
            <person name="Riley R."/>
            <person name="LaButti K."/>
            <person name="Andreopoulos B."/>
            <person name="Lipzen A."/>
            <person name="Chen C."/>
            <person name="Yan M."/>
            <person name="Daum C."/>
            <person name="Ng V."/>
            <person name="Clum A."/>
            <person name="Steindorff A."/>
            <person name="Ohm R.A."/>
            <person name="Martin F."/>
            <person name="Silar P."/>
            <person name="Natvig D.O."/>
            <person name="Lalanne C."/>
            <person name="Gautier V."/>
            <person name="Ament-Velasquez S.L."/>
            <person name="Kruys A."/>
            <person name="Hutchinson M.I."/>
            <person name="Powell A.J."/>
            <person name="Barry K."/>
            <person name="Miller A.N."/>
            <person name="Grigoriev I.V."/>
            <person name="Debuchy R."/>
            <person name="Gladieux P."/>
            <person name="Hiltunen Thoren M."/>
            <person name="Johannesson H."/>
        </authorList>
    </citation>
    <scope>NUCLEOTIDE SEQUENCE</scope>
    <source>
        <strain evidence="2">FGSC 1904</strain>
    </source>
</reference>
<protein>
    <submittedName>
        <fullName evidence="2">Uncharacterized protein</fullName>
    </submittedName>
</protein>
<proteinExistence type="predicted"/>
<dbReference type="EMBL" id="JAUTDP010000008">
    <property type="protein sequence ID" value="KAK3396813.1"/>
    <property type="molecule type" value="Genomic_DNA"/>
</dbReference>
<gene>
    <name evidence="2" type="ORF">B0T20DRAFT_243544</name>
</gene>
<evidence type="ECO:0000313" key="2">
    <source>
        <dbReference type="EMBL" id="KAK3396813.1"/>
    </source>
</evidence>
<keyword evidence="3" id="KW-1185">Reference proteome</keyword>
<evidence type="ECO:0000313" key="3">
    <source>
        <dbReference type="Proteomes" id="UP001281003"/>
    </source>
</evidence>
<comment type="caution">
    <text evidence="2">The sequence shown here is derived from an EMBL/GenBank/DDBJ whole genome shotgun (WGS) entry which is preliminary data.</text>
</comment>
<keyword evidence="1" id="KW-0472">Membrane</keyword>
<name>A0AAE0PBG3_SORBR</name>
<evidence type="ECO:0000256" key="1">
    <source>
        <dbReference type="SAM" id="Phobius"/>
    </source>
</evidence>
<reference evidence="2" key="2">
    <citation type="submission" date="2023-07" db="EMBL/GenBank/DDBJ databases">
        <authorList>
            <consortium name="Lawrence Berkeley National Laboratory"/>
            <person name="Haridas S."/>
            <person name="Hensen N."/>
            <person name="Bonometti L."/>
            <person name="Westerberg I."/>
            <person name="Brannstrom I.O."/>
            <person name="Guillou S."/>
            <person name="Cros-Aarteil S."/>
            <person name="Calhoun S."/>
            <person name="Kuo A."/>
            <person name="Mondo S."/>
            <person name="Pangilinan J."/>
            <person name="Riley R."/>
            <person name="LaButti K."/>
            <person name="Andreopoulos B."/>
            <person name="Lipzen A."/>
            <person name="Chen C."/>
            <person name="Yanf M."/>
            <person name="Daum C."/>
            <person name="Ng V."/>
            <person name="Clum A."/>
            <person name="Steindorff A."/>
            <person name="Ohm R."/>
            <person name="Martin F."/>
            <person name="Silar P."/>
            <person name="Natvig D."/>
            <person name="Lalanne C."/>
            <person name="Gautier V."/>
            <person name="Ament-velasquez S.L."/>
            <person name="Kruys A."/>
            <person name="Hutchinson M.I."/>
            <person name="Powell A.J."/>
            <person name="Barry K."/>
            <person name="Miller A.N."/>
            <person name="Grigoriev I.V."/>
            <person name="Debuchy R."/>
            <person name="Gladieux P."/>
            <person name="Thoren M.H."/>
            <person name="Johannesson H."/>
        </authorList>
    </citation>
    <scope>NUCLEOTIDE SEQUENCE</scope>
    <source>
        <strain evidence="2">FGSC 1904</strain>
    </source>
</reference>